<protein>
    <recommendedName>
        <fullName evidence="2">Decapping nuclease</fullName>
        <ecNumber evidence="2">3.6.1.-</ecNumber>
    </recommendedName>
</protein>
<dbReference type="EMBL" id="GIBP01005284">
    <property type="protein sequence ID" value="NDV34253.1"/>
    <property type="molecule type" value="Transcribed_RNA"/>
</dbReference>
<reference evidence="4" key="1">
    <citation type="journal article" date="2020" name="J. Eukaryot. Microbiol.">
        <title>De novo Sequencing, Assembly and Annotation of the Transcriptome for the Free-Living Testate Amoeba Arcella intermedia.</title>
        <authorList>
            <person name="Ribeiro G.M."/>
            <person name="Porfirio-Sousa A.L."/>
            <person name="Maurer-Alcala X.X."/>
            <person name="Katz L.A."/>
            <person name="Lahr D.J.G."/>
        </authorList>
    </citation>
    <scope>NUCLEOTIDE SEQUENCE</scope>
</reference>
<keyword evidence="2" id="KW-0547">Nucleotide-binding</keyword>
<dbReference type="EC" id="3.6.1.-" evidence="2"/>
<dbReference type="GO" id="GO:0000956">
    <property type="term" value="P:nuclear-transcribed mRNA catabolic process"/>
    <property type="evidence" value="ECO:0007669"/>
    <property type="project" value="TreeGrafter"/>
</dbReference>
<sequence length="260" mass="30140">MNIKEFIPLLKCIKESQIDLSSWDVLTFRNNLNKIMATPYSSNKWEVEIFKIHQFVFLGVISLDSNSNPKFVYWGYKFEQYCTATSKEELNEVVNPNNQTFIVGRTKIGQNRILFGAEMDSLEPNSSGYNFIEIKTNRIIDNAGSSRSFQRHKLLSIWIQSYLAGVDKVFIGYRDDNGIVRNVNFIKTTDIPAMVNQIWDPSVCITFTNAVINMIKDNTQHNKQYTLSYDGFKIRLKESQREPFVPPEFLQHLEGILNNK</sequence>
<proteinExistence type="inferred from homology"/>
<dbReference type="AlphaFoldDB" id="A0A6B2LB30"/>
<feature type="domain" description="RAI1-like" evidence="3">
    <location>
        <begin position="6"/>
        <end position="249"/>
    </location>
</feature>
<evidence type="ECO:0000256" key="2">
    <source>
        <dbReference type="RuleBase" id="RU367113"/>
    </source>
</evidence>
<dbReference type="GO" id="GO:0110155">
    <property type="term" value="P:NAD-cap decapping"/>
    <property type="evidence" value="ECO:0007669"/>
    <property type="project" value="TreeGrafter"/>
</dbReference>
<comment type="cofactor">
    <cofactor evidence="2">
        <name>a divalent metal cation</name>
        <dbReference type="ChEBI" id="CHEBI:60240"/>
    </cofactor>
</comment>
<evidence type="ECO:0000313" key="4">
    <source>
        <dbReference type="EMBL" id="NDV34253.1"/>
    </source>
</evidence>
<dbReference type="GO" id="GO:0005829">
    <property type="term" value="C:cytosol"/>
    <property type="evidence" value="ECO:0007669"/>
    <property type="project" value="TreeGrafter"/>
</dbReference>
<comment type="function">
    <text evidence="2">Decapping enzyme for NAD-capped RNAs: specifically hydrolyzes the nicotinamide adenine dinucleotide (NAD) cap from a subset of RNAs by removing the entire NAD moiety from the 5'-end of an NAD-capped RNA.</text>
</comment>
<dbReference type="GO" id="GO:0000166">
    <property type="term" value="F:nucleotide binding"/>
    <property type="evidence" value="ECO:0007669"/>
    <property type="project" value="UniProtKB-KW"/>
</dbReference>
<dbReference type="GO" id="GO:0046872">
    <property type="term" value="F:metal ion binding"/>
    <property type="evidence" value="ECO:0007669"/>
    <property type="project" value="UniProtKB-KW"/>
</dbReference>
<dbReference type="GO" id="GO:0034353">
    <property type="term" value="F:mRNA 5'-diphosphatase activity"/>
    <property type="evidence" value="ECO:0007669"/>
    <property type="project" value="TreeGrafter"/>
</dbReference>
<dbReference type="PANTHER" id="PTHR12395:SF9">
    <property type="entry name" value="DECAPPING AND EXORIBONUCLEASE PROTEIN"/>
    <property type="match status" value="1"/>
</dbReference>
<keyword evidence="2" id="KW-0540">Nuclease</keyword>
<keyword evidence="2" id="KW-0539">Nucleus</keyword>
<organism evidence="4">
    <name type="scientific">Arcella intermedia</name>
    <dbReference type="NCBI Taxonomy" id="1963864"/>
    <lineage>
        <taxon>Eukaryota</taxon>
        <taxon>Amoebozoa</taxon>
        <taxon>Tubulinea</taxon>
        <taxon>Elardia</taxon>
        <taxon>Arcellinida</taxon>
        <taxon>Sphaerothecina</taxon>
        <taxon>Arcellidae</taxon>
        <taxon>Arcella</taxon>
    </lineage>
</organism>
<dbReference type="InterPro" id="IPR039039">
    <property type="entry name" value="RAI1-like_fam"/>
</dbReference>
<comment type="subcellular location">
    <subcellularLocation>
        <location evidence="2">Nucleus</location>
    </subcellularLocation>
</comment>
<dbReference type="InterPro" id="IPR013961">
    <property type="entry name" value="RAI1"/>
</dbReference>
<dbReference type="Pfam" id="PF08652">
    <property type="entry name" value="RAI1"/>
    <property type="match status" value="1"/>
</dbReference>
<comment type="similarity">
    <text evidence="1 2">Belongs to the DXO/Dom3Z family.</text>
</comment>
<dbReference type="GO" id="GO:0004518">
    <property type="term" value="F:nuclease activity"/>
    <property type="evidence" value="ECO:0007669"/>
    <property type="project" value="UniProtKB-KW"/>
</dbReference>
<dbReference type="GO" id="GO:0005634">
    <property type="term" value="C:nucleus"/>
    <property type="evidence" value="ECO:0007669"/>
    <property type="project" value="UniProtKB-SubCell"/>
</dbReference>
<accession>A0A6B2LB30</accession>
<keyword evidence="2" id="KW-0479">Metal-binding</keyword>
<dbReference type="PANTHER" id="PTHR12395">
    <property type="entry name" value="DOM-3 RELATED"/>
    <property type="match status" value="1"/>
</dbReference>
<name>A0A6B2LB30_9EUKA</name>
<keyword evidence="2" id="KW-0378">Hydrolase</keyword>
<dbReference type="GO" id="GO:0003723">
    <property type="term" value="F:RNA binding"/>
    <property type="evidence" value="ECO:0007669"/>
    <property type="project" value="UniProtKB-KW"/>
</dbReference>
<evidence type="ECO:0000256" key="1">
    <source>
        <dbReference type="ARBA" id="ARBA00006562"/>
    </source>
</evidence>
<keyword evidence="2" id="KW-0694">RNA-binding</keyword>
<evidence type="ECO:0000259" key="3">
    <source>
        <dbReference type="Pfam" id="PF08652"/>
    </source>
</evidence>